<evidence type="ECO:0000313" key="9">
    <source>
        <dbReference type="EMBL" id="CDR28721.1"/>
    </source>
</evidence>
<reference evidence="9 10" key="1">
    <citation type="submission" date="2014-05" db="EMBL/GenBank/DDBJ databases">
        <authorList>
            <person name="Aslett A.Martin."/>
            <person name="De Silva Nishadi"/>
        </authorList>
    </citation>
    <scope>NUCLEOTIDE SEQUENCE [LARGE SCALE GENOMIC DNA]</scope>
</reference>
<dbReference type="PROSITE" id="PS00211">
    <property type="entry name" value="ABC_TRANSPORTER_1"/>
    <property type="match status" value="1"/>
</dbReference>
<dbReference type="EMBL" id="CCEH01000016">
    <property type="protein sequence ID" value="CDR28721.1"/>
    <property type="molecule type" value="Genomic_DNA"/>
</dbReference>
<accession>A0A077UK43</accession>
<dbReference type="GO" id="GO:0016887">
    <property type="term" value="F:ATP hydrolysis activity"/>
    <property type="evidence" value="ECO:0007669"/>
    <property type="project" value="InterPro"/>
</dbReference>
<dbReference type="SMART" id="SM00382">
    <property type="entry name" value="AAA"/>
    <property type="match status" value="1"/>
</dbReference>
<dbReference type="InterPro" id="IPR017871">
    <property type="entry name" value="ABC_transporter-like_CS"/>
</dbReference>
<dbReference type="GO" id="GO:0005886">
    <property type="term" value="C:plasma membrane"/>
    <property type="evidence" value="ECO:0007669"/>
    <property type="project" value="UniProtKB-SubCell"/>
</dbReference>
<dbReference type="PROSITE" id="PS50893">
    <property type="entry name" value="ABC_TRANSPORTER_2"/>
    <property type="match status" value="1"/>
</dbReference>
<dbReference type="Pfam" id="PF00005">
    <property type="entry name" value="ABC_tran"/>
    <property type="match status" value="1"/>
</dbReference>
<dbReference type="NCBIfam" id="TIGR01727">
    <property type="entry name" value="oligo_HPY"/>
    <property type="match status" value="1"/>
</dbReference>
<keyword evidence="7" id="KW-0472">Membrane</keyword>
<evidence type="ECO:0000256" key="7">
    <source>
        <dbReference type="ARBA" id="ARBA00023136"/>
    </source>
</evidence>
<dbReference type="InterPro" id="IPR003593">
    <property type="entry name" value="AAA+_ATPase"/>
</dbReference>
<dbReference type="Pfam" id="PF08352">
    <property type="entry name" value="oligo_HPY"/>
    <property type="match status" value="1"/>
</dbReference>
<evidence type="ECO:0000256" key="5">
    <source>
        <dbReference type="ARBA" id="ARBA00022741"/>
    </source>
</evidence>
<gene>
    <name evidence="9" type="primary">gsiA_2</name>
    <name evidence="9" type="ORF">ERS140147_01858</name>
</gene>
<keyword evidence="6 9" id="KW-0067">ATP-binding</keyword>
<dbReference type="RefSeq" id="WP_047531304.1">
    <property type="nucleotide sequence ID" value="NZ_CCEH01000016.1"/>
</dbReference>
<evidence type="ECO:0000313" key="10">
    <source>
        <dbReference type="Proteomes" id="UP000044616"/>
    </source>
</evidence>
<keyword evidence="9" id="KW-0378">Hydrolase</keyword>
<dbReference type="PANTHER" id="PTHR43297">
    <property type="entry name" value="OLIGOPEPTIDE TRANSPORT ATP-BINDING PROTEIN APPD"/>
    <property type="match status" value="1"/>
</dbReference>
<comment type="similarity">
    <text evidence="2">Belongs to the ABC transporter superfamily.</text>
</comment>
<dbReference type="PANTHER" id="PTHR43297:SF2">
    <property type="entry name" value="DIPEPTIDE TRANSPORT ATP-BINDING PROTEIN DPPD"/>
    <property type="match status" value="1"/>
</dbReference>
<keyword evidence="3" id="KW-0813">Transport</keyword>
<organism evidence="9 10">
    <name type="scientific">Staphylococcus schweitzeri</name>
    <dbReference type="NCBI Taxonomy" id="1654388"/>
    <lineage>
        <taxon>Bacteria</taxon>
        <taxon>Bacillati</taxon>
        <taxon>Bacillota</taxon>
        <taxon>Bacilli</taxon>
        <taxon>Bacillales</taxon>
        <taxon>Staphylococcaceae</taxon>
        <taxon>Staphylococcus</taxon>
    </lineage>
</organism>
<dbReference type="InterPro" id="IPR003439">
    <property type="entry name" value="ABC_transporter-like_ATP-bd"/>
</dbReference>
<evidence type="ECO:0000256" key="4">
    <source>
        <dbReference type="ARBA" id="ARBA00022475"/>
    </source>
</evidence>
<protein>
    <submittedName>
        <fullName evidence="9">Oligopeptide transport ATP-binding protein</fullName>
        <ecNumber evidence="9">3.6.3.-</ecNumber>
    </submittedName>
</protein>
<keyword evidence="5" id="KW-0547">Nucleotide-binding</keyword>
<evidence type="ECO:0000259" key="8">
    <source>
        <dbReference type="PROSITE" id="PS50893"/>
    </source>
</evidence>
<dbReference type="InterPro" id="IPR050388">
    <property type="entry name" value="ABC_Ni/Peptide_Import"/>
</dbReference>
<evidence type="ECO:0000256" key="1">
    <source>
        <dbReference type="ARBA" id="ARBA00004202"/>
    </source>
</evidence>
<proteinExistence type="inferred from homology"/>
<dbReference type="Gene3D" id="3.40.50.300">
    <property type="entry name" value="P-loop containing nucleotide triphosphate hydrolases"/>
    <property type="match status" value="1"/>
</dbReference>
<dbReference type="GO" id="GO:0015833">
    <property type="term" value="P:peptide transport"/>
    <property type="evidence" value="ECO:0007669"/>
    <property type="project" value="InterPro"/>
</dbReference>
<comment type="subcellular location">
    <subcellularLocation>
        <location evidence="1">Cell membrane</location>
        <topology evidence="1">Peripheral membrane protein</topology>
    </subcellularLocation>
</comment>
<feature type="domain" description="ABC transporter" evidence="8">
    <location>
        <begin position="8"/>
        <end position="257"/>
    </location>
</feature>
<dbReference type="GO" id="GO:0005524">
    <property type="term" value="F:ATP binding"/>
    <property type="evidence" value="ECO:0007669"/>
    <property type="project" value="UniProtKB-KW"/>
</dbReference>
<name>A0A077UK43_9STAP</name>
<dbReference type="InterPro" id="IPR027417">
    <property type="entry name" value="P-loop_NTPase"/>
</dbReference>
<dbReference type="InterPro" id="IPR013563">
    <property type="entry name" value="Oligopep_ABC_C"/>
</dbReference>
<evidence type="ECO:0000256" key="2">
    <source>
        <dbReference type="ARBA" id="ARBA00005417"/>
    </source>
</evidence>
<sequence length="360" mass="40441">MVKKVLEVKKLEVSFEVEDGIVNAVRGIDYCIYEGEVLAIVGESGSGKSVATKAITKLFQGENGKITNGKVLFYGEDLVKKNEKELSKIRGKDISMIFQDPMTSLNPTMQVGKQIMEPLMIHKNMKRMDAKVKAIEILELVGIKNAELRFKDYPHQFSGGQRQRIIIGMALACEPKLLIADEPTTALDVTMQSQIIDLMKKLQKKTNTAIIFITHDLGVVANIADKVSVMYCGEIIETGKVEELFYYPKHPYTWGLLASMPTLKSNSKSKLIAIPGAPPNLLKPPIGDAFARRSTYALYVDFKYEAPWFQISPTHFVKSWLLDSRAPNVVIPKIIKDKFKELPNNFERPLKVEGVTFDEK</sequence>
<dbReference type="Proteomes" id="UP000044616">
    <property type="component" value="Unassembled WGS sequence"/>
</dbReference>
<keyword evidence="4" id="KW-1003">Cell membrane</keyword>
<evidence type="ECO:0000256" key="6">
    <source>
        <dbReference type="ARBA" id="ARBA00022840"/>
    </source>
</evidence>
<dbReference type="CDD" id="cd03257">
    <property type="entry name" value="ABC_NikE_OppD_transporters"/>
    <property type="match status" value="1"/>
</dbReference>
<dbReference type="FunFam" id="3.40.50.300:FF:000016">
    <property type="entry name" value="Oligopeptide ABC transporter ATP-binding component"/>
    <property type="match status" value="1"/>
</dbReference>
<evidence type="ECO:0000256" key="3">
    <source>
        <dbReference type="ARBA" id="ARBA00022448"/>
    </source>
</evidence>
<dbReference type="AlphaFoldDB" id="A0A077UK43"/>
<dbReference type="SUPFAM" id="SSF52540">
    <property type="entry name" value="P-loop containing nucleoside triphosphate hydrolases"/>
    <property type="match status" value="1"/>
</dbReference>
<dbReference type="EC" id="3.6.3.-" evidence="9"/>